<dbReference type="PROSITE" id="PS00532">
    <property type="entry name" value="PEPCK_ATP"/>
    <property type="match status" value="1"/>
</dbReference>
<dbReference type="AlphaFoldDB" id="A0A068S4V8"/>
<name>A0A068S4V8_9FUNG</name>
<keyword evidence="13" id="KW-1185">Reference proteome</keyword>
<dbReference type="InterPro" id="IPR015994">
    <property type="entry name" value="PEPCK_ATP_CS"/>
</dbReference>
<feature type="region of interest" description="Disordered" evidence="11">
    <location>
        <begin position="42"/>
        <end position="65"/>
    </location>
</feature>
<dbReference type="NCBIfam" id="NF006820">
    <property type="entry name" value="PRK09344.1-2"/>
    <property type="match status" value="1"/>
</dbReference>
<reference evidence="12" key="1">
    <citation type="submission" date="2013-08" db="EMBL/GenBank/DDBJ databases">
        <title>Gene expansion shapes genome architecture in the human pathogen Lichtheimia corymbifera: an evolutionary genomics analysis in the ancient terrestrial Mucorales (Mucoromycotina).</title>
        <authorList>
            <person name="Schwartze V.U."/>
            <person name="Winter S."/>
            <person name="Shelest E."/>
            <person name="Marcet-Houben M."/>
            <person name="Horn F."/>
            <person name="Wehner S."/>
            <person name="Hoffmann K."/>
            <person name="Riege K."/>
            <person name="Sammeth M."/>
            <person name="Nowrousian M."/>
            <person name="Valiante V."/>
            <person name="Linde J."/>
            <person name="Jacobsen I.D."/>
            <person name="Marz M."/>
            <person name="Brakhage A.A."/>
            <person name="Gabaldon T."/>
            <person name="Bocker S."/>
            <person name="Voigt K."/>
        </authorList>
    </citation>
    <scope>NUCLEOTIDE SEQUENCE [LARGE SCALE GENOMIC DNA]</scope>
    <source>
        <strain evidence="12">FSU 9682</strain>
    </source>
</reference>
<keyword evidence="5" id="KW-0312">Gluconeogenesis</keyword>
<protein>
    <recommendedName>
        <fullName evidence="4">Phosphoenolpyruvate carboxykinase (ATP)</fullName>
        <ecNumber evidence="3">4.1.1.49</ecNumber>
    </recommendedName>
</protein>
<dbReference type="GO" id="GO:0016301">
    <property type="term" value="F:kinase activity"/>
    <property type="evidence" value="ECO:0007669"/>
    <property type="project" value="UniProtKB-KW"/>
</dbReference>
<dbReference type="OrthoDB" id="184182at2759"/>
<proteinExistence type="inferred from homology"/>
<dbReference type="STRING" id="1263082.A0A068S4V8"/>
<keyword evidence="7" id="KW-0210">Decarboxylase</keyword>
<dbReference type="GO" id="GO:0004612">
    <property type="term" value="F:phosphoenolpyruvate carboxykinase (ATP) activity"/>
    <property type="evidence" value="ECO:0007669"/>
    <property type="project" value="UniProtKB-EC"/>
</dbReference>
<dbReference type="InterPro" id="IPR001272">
    <property type="entry name" value="PEP_carboxykinase_ATP"/>
</dbReference>
<dbReference type="SUPFAM" id="SSF68923">
    <property type="entry name" value="PEP carboxykinase N-terminal domain"/>
    <property type="match status" value="1"/>
</dbReference>
<evidence type="ECO:0000256" key="9">
    <source>
        <dbReference type="ARBA" id="ARBA00023239"/>
    </source>
</evidence>
<dbReference type="PIRSF" id="PIRSF006294">
    <property type="entry name" value="PEP_crbxkin"/>
    <property type="match status" value="1"/>
</dbReference>
<dbReference type="EC" id="4.1.1.49" evidence="3"/>
<dbReference type="NCBIfam" id="NF006821">
    <property type="entry name" value="PRK09344.1-3"/>
    <property type="match status" value="1"/>
</dbReference>
<evidence type="ECO:0000256" key="10">
    <source>
        <dbReference type="ARBA" id="ARBA00047371"/>
    </source>
</evidence>
<dbReference type="EMBL" id="CBTN010000041">
    <property type="protein sequence ID" value="CDH56877.1"/>
    <property type="molecule type" value="Genomic_DNA"/>
</dbReference>
<evidence type="ECO:0000256" key="4">
    <source>
        <dbReference type="ARBA" id="ARBA00021932"/>
    </source>
</evidence>
<dbReference type="UniPathway" id="UPA00138"/>
<dbReference type="PANTHER" id="PTHR30031">
    <property type="entry name" value="PHOSPHOENOLPYRUVATE CARBOXYKINASE ATP"/>
    <property type="match status" value="1"/>
</dbReference>
<dbReference type="Proteomes" id="UP000027586">
    <property type="component" value="Unassembled WGS sequence"/>
</dbReference>
<dbReference type="GO" id="GO:0006094">
    <property type="term" value="P:gluconeogenesis"/>
    <property type="evidence" value="ECO:0007669"/>
    <property type="project" value="UniProtKB-UniPathway"/>
</dbReference>
<dbReference type="SUPFAM" id="SSF53795">
    <property type="entry name" value="PEP carboxykinase-like"/>
    <property type="match status" value="1"/>
</dbReference>
<dbReference type="HAMAP" id="MF_00453">
    <property type="entry name" value="PEPCK_ATP"/>
    <property type="match status" value="1"/>
</dbReference>
<keyword evidence="6" id="KW-0547">Nucleotide-binding</keyword>
<comment type="catalytic activity">
    <reaction evidence="10">
        <text>oxaloacetate + ATP = phosphoenolpyruvate + ADP + CO2</text>
        <dbReference type="Rhea" id="RHEA:18617"/>
        <dbReference type="ChEBI" id="CHEBI:16452"/>
        <dbReference type="ChEBI" id="CHEBI:16526"/>
        <dbReference type="ChEBI" id="CHEBI:30616"/>
        <dbReference type="ChEBI" id="CHEBI:58702"/>
        <dbReference type="ChEBI" id="CHEBI:456216"/>
        <dbReference type="EC" id="4.1.1.49"/>
    </reaction>
</comment>
<evidence type="ECO:0000256" key="7">
    <source>
        <dbReference type="ARBA" id="ARBA00022793"/>
    </source>
</evidence>
<gene>
    <name evidence="12" type="ORF">LCOR_07880.1</name>
</gene>
<keyword evidence="8" id="KW-0067">ATP-binding</keyword>
<comment type="caution">
    <text evidence="12">The sequence shown here is derived from an EMBL/GenBank/DDBJ whole genome shotgun (WGS) entry which is preliminary data.</text>
</comment>
<evidence type="ECO:0000256" key="8">
    <source>
        <dbReference type="ARBA" id="ARBA00022840"/>
    </source>
</evidence>
<evidence type="ECO:0000256" key="3">
    <source>
        <dbReference type="ARBA" id="ARBA00012363"/>
    </source>
</evidence>
<comment type="similarity">
    <text evidence="2">Belongs to the phosphoenolpyruvate carboxykinase (ATP) family.</text>
</comment>
<evidence type="ECO:0000256" key="5">
    <source>
        <dbReference type="ARBA" id="ARBA00022432"/>
    </source>
</evidence>
<keyword evidence="9" id="KW-0456">Lyase</keyword>
<evidence type="ECO:0000313" key="13">
    <source>
        <dbReference type="Proteomes" id="UP000027586"/>
    </source>
</evidence>
<dbReference type="GO" id="GO:0005524">
    <property type="term" value="F:ATP binding"/>
    <property type="evidence" value="ECO:0007669"/>
    <property type="project" value="UniProtKB-KW"/>
</dbReference>
<dbReference type="Gene3D" id="3.40.449.10">
    <property type="entry name" value="Phosphoenolpyruvate Carboxykinase, domain 1"/>
    <property type="match status" value="1"/>
</dbReference>
<sequence length="594" mass="65411">MLTIGGCSAEKSLGLPEADVEYVGVSTQSAVVDECAALDTKTASHHLTTRPGSPRPSSSASHTKVEEELHEVAGIDYDKVTIKRNASVAVLYEEALTYEQGTVISSAGALCAYSGKKTGRSPKDKRIVREETSDKDIWWGPVNTPLDEKVFLINRERAIDYLNTRPRLYVFDGYAGWDPKYRIKVRVVASRAYHILFMRNMLIRPTDEELENYGTPDFTIFNAGEFPANRYTTGMTSTTSVSVNFKRNEMVILGTEYAGEMKKGIFTVMHYLMPKAGVLSLHSSANEGPDGDVSLFFGLSGTGKTTLSADPKRQLIGDDEHCWSDSGVFNIEGGCYAKCIDLSGEKEPDIFNAIKFGSILENVVLDEESRVVDYADSFLTENTRASYPIYHIPNAKIPCMGGHPKNIILLTCDAFGVLPPVSKLSAAQAMYHFISGYTTKVPGTEDGIVEPQATFSACFGAPFLVLHPQRYASMLAEKMSQHKADAWLINTGWIGGKAGVAKRCPLKYTRAILDAIHNGELANAEYADYEVFNLKVPKKVTNVPDEMLDPRKVWMGTPEEYTQSLHKVASMFAENFKTYQDEAAPETIAAGPQL</sequence>
<dbReference type="FunFam" id="2.170.8.10:FF:000001">
    <property type="entry name" value="Phosphoenolpyruvate carboxykinase (ATP)"/>
    <property type="match status" value="1"/>
</dbReference>
<feature type="compositionally biased region" description="Low complexity" evidence="11">
    <location>
        <begin position="50"/>
        <end position="61"/>
    </location>
</feature>
<evidence type="ECO:0000256" key="6">
    <source>
        <dbReference type="ARBA" id="ARBA00022741"/>
    </source>
</evidence>
<dbReference type="FunFam" id="3.40.449.10:FF:000002">
    <property type="entry name" value="Phosphoenolpyruvate carboxykinase [ATP]"/>
    <property type="match status" value="1"/>
</dbReference>
<evidence type="ECO:0000256" key="2">
    <source>
        <dbReference type="ARBA" id="ARBA00006052"/>
    </source>
</evidence>
<dbReference type="VEuPathDB" id="FungiDB:LCOR_07880.1"/>
<dbReference type="InterPro" id="IPR008210">
    <property type="entry name" value="PEP_carboxykinase_N"/>
</dbReference>
<dbReference type="PANTHER" id="PTHR30031:SF0">
    <property type="entry name" value="PHOSPHOENOLPYRUVATE CARBOXYKINASE (ATP)"/>
    <property type="match status" value="1"/>
</dbReference>
<evidence type="ECO:0000313" key="12">
    <source>
        <dbReference type="EMBL" id="CDH56877.1"/>
    </source>
</evidence>
<dbReference type="Pfam" id="PF01293">
    <property type="entry name" value="PEPCK_ATP"/>
    <property type="match status" value="1"/>
</dbReference>
<evidence type="ECO:0000256" key="1">
    <source>
        <dbReference type="ARBA" id="ARBA00004742"/>
    </source>
</evidence>
<dbReference type="InterPro" id="IPR013035">
    <property type="entry name" value="PEP_carboxykinase_C"/>
</dbReference>
<dbReference type="NCBIfam" id="TIGR00224">
    <property type="entry name" value="pckA"/>
    <property type="match status" value="1"/>
</dbReference>
<dbReference type="CDD" id="cd00484">
    <property type="entry name" value="PEPCK_ATP"/>
    <property type="match status" value="1"/>
</dbReference>
<organism evidence="12 13">
    <name type="scientific">Lichtheimia corymbifera JMRC:FSU:9682</name>
    <dbReference type="NCBI Taxonomy" id="1263082"/>
    <lineage>
        <taxon>Eukaryota</taxon>
        <taxon>Fungi</taxon>
        <taxon>Fungi incertae sedis</taxon>
        <taxon>Mucoromycota</taxon>
        <taxon>Mucoromycotina</taxon>
        <taxon>Mucoromycetes</taxon>
        <taxon>Mucorales</taxon>
        <taxon>Lichtheimiaceae</taxon>
        <taxon>Lichtheimia</taxon>
    </lineage>
</organism>
<evidence type="ECO:0000256" key="11">
    <source>
        <dbReference type="SAM" id="MobiDB-lite"/>
    </source>
</evidence>
<dbReference type="Gene3D" id="3.90.228.20">
    <property type="match status" value="1"/>
</dbReference>
<comment type="pathway">
    <text evidence="1">Carbohydrate biosynthesis; gluconeogenesis.</text>
</comment>
<dbReference type="GO" id="GO:0005829">
    <property type="term" value="C:cytosol"/>
    <property type="evidence" value="ECO:0007669"/>
    <property type="project" value="TreeGrafter"/>
</dbReference>
<accession>A0A068S4V8</accession>
<dbReference type="Gene3D" id="2.170.8.10">
    <property type="entry name" value="Phosphoenolpyruvate Carboxykinase, domain 2"/>
    <property type="match status" value="1"/>
</dbReference>